<evidence type="ECO:0000256" key="2">
    <source>
        <dbReference type="ARBA" id="ARBA00007613"/>
    </source>
</evidence>
<comment type="subcellular location">
    <subcellularLocation>
        <location evidence="1">Cell outer membrane</location>
    </subcellularLocation>
</comment>
<feature type="signal peptide" evidence="8">
    <location>
        <begin position="1"/>
        <end position="21"/>
    </location>
</feature>
<keyword evidence="7" id="KW-0998">Cell outer membrane</keyword>
<dbReference type="Gene3D" id="1.20.1600.10">
    <property type="entry name" value="Outer membrane efflux proteins (OEP)"/>
    <property type="match status" value="1"/>
</dbReference>
<dbReference type="Pfam" id="PF02321">
    <property type="entry name" value="OEP"/>
    <property type="match status" value="1"/>
</dbReference>
<gene>
    <name evidence="9" type="ORF">WOB96_03595</name>
</gene>
<dbReference type="RefSeq" id="WP_341369905.1">
    <property type="nucleotide sequence ID" value="NZ_JBBPCO010000002.1"/>
</dbReference>
<keyword evidence="6" id="KW-0472">Membrane</keyword>
<comment type="caution">
    <text evidence="9">The sequence shown here is derived from an EMBL/GenBank/DDBJ whole genome shotgun (WGS) entry which is preliminary data.</text>
</comment>
<dbReference type="InterPro" id="IPR051906">
    <property type="entry name" value="TolC-like"/>
</dbReference>
<name>A0ABU9D5M1_9PROT</name>
<keyword evidence="8" id="KW-0732">Signal</keyword>
<evidence type="ECO:0000256" key="1">
    <source>
        <dbReference type="ARBA" id="ARBA00004442"/>
    </source>
</evidence>
<evidence type="ECO:0000256" key="4">
    <source>
        <dbReference type="ARBA" id="ARBA00022452"/>
    </source>
</evidence>
<dbReference type="PANTHER" id="PTHR30026:SF20">
    <property type="entry name" value="OUTER MEMBRANE PROTEIN TOLC"/>
    <property type="match status" value="1"/>
</dbReference>
<dbReference type="InterPro" id="IPR003423">
    <property type="entry name" value="OMP_efflux"/>
</dbReference>
<evidence type="ECO:0000256" key="6">
    <source>
        <dbReference type="ARBA" id="ARBA00023136"/>
    </source>
</evidence>
<keyword evidence="3" id="KW-0813">Transport</keyword>
<dbReference type="EMBL" id="JBBPCO010000002">
    <property type="protein sequence ID" value="MEK8088840.1"/>
    <property type="molecule type" value="Genomic_DNA"/>
</dbReference>
<evidence type="ECO:0000313" key="9">
    <source>
        <dbReference type="EMBL" id="MEK8088840.1"/>
    </source>
</evidence>
<protein>
    <submittedName>
        <fullName evidence="9">TolC family protein</fullName>
    </submittedName>
</protein>
<evidence type="ECO:0000256" key="8">
    <source>
        <dbReference type="SAM" id="SignalP"/>
    </source>
</evidence>
<dbReference type="SUPFAM" id="SSF56954">
    <property type="entry name" value="Outer membrane efflux proteins (OEP)"/>
    <property type="match status" value="1"/>
</dbReference>
<dbReference type="PANTHER" id="PTHR30026">
    <property type="entry name" value="OUTER MEMBRANE PROTEIN TOLC"/>
    <property type="match status" value="1"/>
</dbReference>
<reference evidence="9 10" key="1">
    <citation type="submission" date="2024-04" db="EMBL/GenBank/DDBJ databases">
        <authorList>
            <person name="Abashina T."/>
            <person name="Shaikin A."/>
        </authorList>
    </citation>
    <scope>NUCLEOTIDE SEQUENCE [LARGE SCALE GENOMIC DNA]</scope>
    <source>
        <strain evidence="9 10">AAFK</strain>
    </source>
</reference>
<evidence type="ECO:0000256" key="3">
    <source>
        <dbReference type="ARBA" id="ARBA00022448"/>
    </source>
</evidence>
<evidence type="ECO:0000256" key="5">
    <source>
        <dbReference type="ARBA" id="ARBA00022692"/>
    </source>
</evidence>
<keyword evidence="5" id="KW-0812">Transmembrane</keyword>
<organism evidence="9 10">
    <name type="scientific">Thermithiobacillus plumbiphilus</name>
    <dbReference type="NCBI Taxonomy" id="1729899"/>
    <lineage>
        <taxon>Bacteria</taxon>
        <taxon>Pseudomonadati</taxon>
        <taxon>Pseudomonadota</taxon>
        <taxon>Acidithiobacillia</taxon>
        <taxon>Acidithiobacillales</taxon>
        <taxon>Thermithiobacillaceae</taxon>
        <taxon>Thermithiobacillus</taxon>
    </lineage>
</organism>
<keyword evidence="4" id="KW-1134">Transmembrane beta strand</keyword>
<feature type="chain" id="PRO_5047535783" evidence="8">
    <location>
        <begin position="22"/>
        <end position="418"/>
    </location>
</feature>
<proteinExistence type="inferred from homology"/>
<evidence type="ECO:0000313" key="10">
    <source>
        <dbReference type="Proteomes" id="UP001446205"/>
    </source>
</evidence>
<accession>A0ABU9D5M1</accession>
<comment type="similarity">
    <text evidence="2">Belongs to the outer membrane factor (OMF) (TC 1.B.17) family.</text>
</comment>
<keyword evidence="10" id="KW-1185">Reference proteome</keyword>
<evidence type="ECO:0000256" key="7">
    <source>
        <dbReference type="ARBA" id="ARBA00023237"/>
    </source>
</evidence>
<sequence>MSKKRLLLSLLASFLSVTVQAQEIPPPPDLPSTTLARQVLDQDPGVRAARAALEAGRTEAQLYATGPYEFSTRLSGQQRDLRGGSNYGEWSVGIERPVRLPGKAALDRGIGQQVVAEMDARYGDALHQASRELLRLWLSWRGAEATRELLSTQRLAAEENLRAVEKRFKAGDAARLDVHLAEAEFEELRRAENEADTGRATSLARLQGRFPGIQAVSSPLGNPRPLENDPAFWRERILAHSHELLIPKAQLARAVVEARRARAERIPDPTLGAYAASEFGGAERILGLSVSIPIPGDRRRLEAARAESLVQGARAQLNLQTRSVETEISAALAQAQGTYQSWQAADRAAQAMRNNAQLMQRAYELGEADLQALLLARRQALSAQLAANKAQIETLLAHYLLLVDGHLIWNMEASDHED</sequence>
<dbReference type="Proteomes" id="UP001446205">
    <property type="component" value="Unassembled WGS sequence"/>
</dbReference>